<proteinExistence type="predicted"/>
<dbReference type="EMBL" id="MLJW01000003">
    <property type="protein sequence ID" value="OIR18447.1"/>
    <property type="molecule type" value="Genomic_DNA"/>
</dbReference>
<dbReference type="AlphaFoldDB" id="A0A1J5TC02"/>
<feature type="transmembrane region" description="Helical" evidence="1">
    <location>
        <begin position="59"/>
        <end position="84"/>
    </location>
</feature>
<keyword evidence="1" id="KW-0472">Membrane</keyword>
<reference evidence="2" key="1">
    <citation type="submission" date="2016-10" db="EMBL/GenBank/DDBJ databases">
        <title>Sequence of Gallionella enrichment culture.</title>
        <authorList>
            <person name="Poehlein A."/>
            <person name="Muehling M."/>
            <person name="Daniel R."/>
        </authorList>
    </citation>
    <scope>NUCLEOTIDE SEQUENCE</scope>
</reference>
<protein>
    <recommendedName>
        <fullName evidence="3">DUF1109 domain-containing protein</fullName>
    </recommendedName>
</protein>
<organism evidence="2">
    <name type="scientific">mine drainage metagenome</name>
    <dbReference type="NCBI Taxonomy" id="410659"/>
    <lineage>
        <taxon>unclassified sequences</taxon>
        <taxon>metagenomes</taxon>
        <taxon>ecological metagenomes</taxon>
    </lineage>
</organism>
<feature type="transmembrane region" description="Helical" evidence="1">
    <location>
        <begin position="93"/>
        <end position="112"/>
    </location>
</feature>
<evidence type="ECO:0000256" key="1">
    <source>
        <dbReference type="SAM" id="Phobius"/>
    </source>
</evidence>
<gene>
    <name evidence="2" type="ORF">GALL_17760</name>
</gene>
<evidence type="ECO:0008006" key="3">
    <source>
        <dbReference type="Google" id="ProtNLM"/>
    </source>
</evidence>
<evidence type="ECO:0000313" key="2">
    <source>
        <dbReference type="EMBL" id="OIR18447.1"/>
    </source>
</evidence>
<name>A0A1J5TC02_9ZZZZ</name>
<dbReference type="Pfam" id="PF06532">
    <property type="entry name" value="NrsF"/>
    <property type="match status" value="1"/>
</dbReference>
<feature type="transmembrane region" description="Helical" evidence="1">
    <location>
        <begin position="189"/>
        <end position="209"/>
    </location>
</feature>
<dbReference type="InterPro" id="IPR009495">
    <property type="entry name" value="NrsF"/>
</dbReference>
<comment type="caution">
    <text evidence="2">The sequence shown here is derived from an EMBL/GenBank/DDBJ whole genome shotgun (WGS) entry which is preliminary data.</text>
</comment>
<accession>A0A1J5TC02</accession>
<sequence length="211" mass="23172">MANIDDLVTTLAQDAAAIKPAPHPFLLCFQWMGAAAIYLALALAISGPRPDLLDRFHHAWFVAEIAALLGVFIVTSLSTALLAFPDLHQKRRLAFAPIAAFALFLAVMFLAWRADAPPSPLPVHSFECTLSIALMTLLPAAWAFYSLRKFASTHYRLAGSAALLSAFSVGALWLRLHEDTNSIAHLVEWHYLPMLFIGLGGLWLGKVLLKW</sequence>
<feature type="transmembrane region" description="Helical" evidence="1">
    <location>
        <begin position="157"/>
        <end position="177"/>
    </location>
</feature>
<keyword evidence="1" id="KW-0812">Transmembrane</keyword>
<feature type="transmembrane region" description="Helical" evidence="1">
    <location>
        <begin position="25"/>
        <end position="47"/>
    </location>
</feature>
<feature type="transmembrane region" description="Helical" evidence="1">
    <location>
        <begin position="124"/>
        <end position="145"/>
    </location>
</feature>
<keyword evidence="1" id="KW-1133">Transmembrane helix</keyword>